<feature type="transmembrane region" description="Helical" evidence="11">
    <location>
        <begin position="6"/>
        <end position="25"/>
    </location>
</feature>
<accession>A0A3D9UZE0</accession>
<evidence type="ECO:0000256" key="9">
    <source>
        <dbReference type="ARBA" id="ARBA00047816"/>
    </source>
</evidence>
<evidence type="ECO:0000256" key="4">
    <source>
        <dbReference type="ARBA" id="ARBA00022475"/>
    </source>
</evidence>
<feature type="transmembrane region" description="Helical" evidence="11">
    <location>
        <begin position="92"/>
        <end position="122"/>
    </location>
</feature>
<dbReference type="Pfam" id="PF12270">
    <property type="entry name" value="Cyt_c_ox_IV"/>
    <property type="match status" value="1"/>
</dbReference>
<evidence type="ECO:0000256" key="10">
    <source>
        <dbReference type="PIRNR" id="PIRNR017385"/>
    </source>
</evidence>
<dbReference type="EMBL" id="QTUC01000001">
    <property type="protein sequence ID" value="REF34902.1"/>
    <property type="molecule type" value="Genomic_DNA"/>
</dbReference>
<sequence>MKIEGFIFLCLTAFFAMVTPVYWFLSHDPTGTAALLMSTLLAGLIGFYTLITARRVGPRPEDRKDADIEEGAGELGFFSPHSWWPLYCGLSLALAVLGVVFGWWLFLIAVGVGTVSVLGLVFEYYRGVHAH</sequence>
<comment type="similarity">
    <text evidence="3 10">Belongs to the cytochrome c oxidase bacterial subunit CtaF family.</text>
</comment>
<keyword evidence="7 11" id="KW-1133">Transmembrane helix</keyword>
<evidence type="ECO:0000256" key="2">
    <source>
        <dbReference type="ARBA" id="ARBA00004651"/>
    </source>
</evidence>
<proteinExistence type="inferred from homology"/>
<evidence type="ECO:0000256" key="8">
    <source>
        <dbReference type="ARBA" id="ARBA00023136"/>
    </source>
</evidence>
<comment type="subcellular location">
    <subcellularLocation>
        <location evidence="2">Cell membrane</location>
        <topology evidence="2">Multi-pass membrane protein</topology>
    </subcellularLocation>
</comment>
<dbReference type="RefSeq" id="WP_115848782.1">
    <property type="nucleotide sequence ID" value="NZ_QTUC01000001.1"/>
</dbReference>
<dbReference type="GO" id="GO:0022900">
    <property type="term" value="P:electron transport chain"/>
    <property type="evidence" value="ECO:0007669"/>
    <property type="project" value="InterPro"/>
</dbReference>
<dbReference type="PIRSF" id="PIRSF017385">
    <property type="entry name" value="CtaF"/>
    <property type="match status" value="1"/>
</dbReference>
<protein>
    <recommendedName>
        <fullName evidence="10">Cytochrome c oxidase polypeptide 4</fullName>
        <ecNumber evidence="10">7.1.1.9</ecNumber>
    </recommendedName>
    <alternativeName>
        <fullName evidence="10">Cytochrome aa3 subunit 4</fullName>
    </alternativeName>
    <alternativeName>
        <fullName evidence="10">Cytochrome c oxidase polypeptide IV</fullName>
    </alternativeName>
</protein>
<evidence type="ECO:0000313" key="12">
    <source>
        <dbReference type="EMBL" id="REF34902.1"/>
    </source>
</evidence>
<keyword evidence="6 10" id="KW-1278">Translocase</keyword>
<evidence type="ECO:0000256" key="7">
    <source>
        <dbReference type="ARBA" id="ARBA00022989"/>
    </source>
</evidence>
<comment type="caution">
    <text evidence="12">The sequence shown here is derived from an EMBL/GenBank/DDBJ whole genome shotgun (WGS) entry which is preliminary data.</text>
</comment>
<dbReference type="Proteomes" id="UP000256485">
    <property type="component" value="Unassembled WGS sequence"/>
</dbReference>
<keyword evidence="4 10" id="KW-1003">Cell membrane</keyword>
<name>A0A3D9UZE0_THECX</name>
<gene>
    <name evidence="12" type="ORF">DFJ64_0268</name>
</gene>
<comment type="catalytic activity">
    <reaction evidence="9 10">
        <text>4 Fe(II)-[cytochrome c] + O2 + 8 H(+)(in) = 4 Fe(III)-[cytochrome c] + 2 H2O + 4 H(+)(out)</text>
        <dbReference type="Rhea" id="RHEA:11436"/>
        <dbReference type="Rhea" id="RHEA-COMP:10350"/>
        <dbReference type="Rhea" id="RHEA-COMP:14399"/>
        <dbReference type="ChEBI" id="CHEBI:15377"/>
        <dbReference type="ChEBI" id="CHEBI:15378"/>
        <dbReference type="ChEBI" id="CHEBI:15379"/>
        <dbReference type="ChEBI" id="CHEBI:29033"/>
        <dbReference type="ChEBI" id="CHEBI:29034"/>
        <dbReference type="EC" id="7.1.1.9"/>
    </reaction>
</comment>
<evidence type="ECO:0000256" key="5">
    <source>
        <dbReference type="ARBA" id="ARBA00022692"/>
    </source>
</evidence>
<comment type="subunit">
    <text evidence="10">Associates with subunits I, II and III to form cytochrome c oxidase.</text>
</comment>
<feature type="transmembrane region" description="Helical" evidence="11">
    <location>
        <begin position="32"/>
        <end position="51"/>
    </location>
</feature>
<evidence type="ECO:0000256" key="11">
    <source>
        <dbReference type="SAM" id="Phobius"/>
    </source>
</evidence>
<evidence type="ECO:0000256" key="3">
    <source>
        <dbReference type="ARBA" id="ARBA00006870"/>
    </source>
</evidence>
<keyword evidence="8 10" id="KW-0472">Membrane</keyword>
<dbReference type="InterPro" id="IPR021050">
    <property type="entry name" value="Cyt_c_oxidase_su4_actinobac"/>
</dbReference>
<evidence type="ECO:0000256" key="6">
    <source>
        <dbReference type="ARBA" id="ARBA00022967"/>
    </source>
</evidence>
<dbReference type="OrthoDB" id="5244617at2"/>
<comment type="function">
    <text evidence="1 10">Part of cytochrome c oxidase, its function is unknown.</text>
</comment>
<dbReference type="GO" id="GO:0005886">
    <property type="term" value="C:plasma membrane"/>
    <property type="evidence" value="ECO:0007669"/>
    <property type="project" value="UniProtKB-SubCell"/>
</dbReference>
<evidence type="ECO:0000256" key="1">
    <source>
        <dbReference type="ARBA" id="ARBA00002536"/>
    </source>
</evidence>
<reference evidence="12 13" key="1">
    <citation type="submission" date="2018-08" db="EMBL/GenBank/DDBJ databases">
        <title>Sequencing the genomes of 1000 actinobacteria strains.</title>
        <authorList>
            <person name="Klenk H.-P."/>
        </authorList>
    </citation>
    <scope>NUCLEOTIDE SEQUENCE [LARGE SCALE GENOMIC DNA]</scope>
    <source>
        <strain evidence="12 13">DSM 22891</strain>
    </source>
</reference>
<evidence type="ECO:0000313" key="13">
    <source>
        <dbReference type="Proteomes" id="UP000256485"/>
    </source>
</evidence>
<dbReference type="GO" id="GO:0004129">
    <property type="term" value="F:cytochrome-c oxidase activity"/>
    <property type="evidence" value="ECO:0007669"/>
    <property type="project" value="UniProtKB-EC"/>
</dbReference>
<dbReference type="EC" id="7.1.1.9" evidence="10"/>
<keyword evidence="13" id="KW-1185">Reference proteome</keyword>
<keyword evidence="5 11" id="KW-0812">Transmembrane</keyword>
<organism evidence="12 13">
    <name type="scientific">Thermasporomyces composti</name>
    <dbReference type="NCBI Taxonomy" id="696763"/>
    <lineage>
        <taxon>Bacteria</taxon>
        <taxon>Bacillati</taxon>
        <taxon>Actinomycetota</taxon>
        <taxon>Actinomycetes</taxon>
        <taxon>Propionibacteriales</taxon>
        <taxon>Nocardioidaceae</taxon>
        <taxon>Thermasporomyces</taxon>
    </lineage>
</organism>
<dbReference type="AlphaFoldDB" id="A0A3D9UZE0"/>